<feature type="transmembrane region" description="Helical" evidence="3">
    <location>
        <begin position="20"/>
        <end position="43"/>
    </location>
</feature>
<dbReference type="GeneID" id="36570335"/>
<keyword evidence="2" id="KW-0408">Iron</keyword>
<dbReference type="InterPro" id="IPR001128">
    <property type="entry name" value="Cyt_P450"/>
</dbReference>
<dbReference type="GO" id="GO:0004497">
    <property type="term" value="F:monooxygenase activity"/>
    <property type="evidence" value="ECO:0007669"/>
    <property type="project" value="InterPro"/>
</dbReference>
<keyword evidence="2" id="KW-0349">Heme</keyword>
<dbReference type="FunFam" id="1.10.630.10:FF:000051">
    <property type="entry name" value="Cytochrome P450 monooxygenase (Fum15)"/>
    <property type="match status" value="1"/>
</dbReference>
<evidence type="ECO:0008006" key="6">
    <source>
        <dbReference type="Google" id="ProtNLM"/>
    </source>
</evidence>
<comment type="cofactor">
    <cofactor evidence="2">
        <name>heme</name>
        <dbReference type="ChEBI" id="CHEBI:30413"/>
    </cofactor>
</comment>
<dbReference type="InParanoid" id="A0A2T3BFR4"/>
<keyword evidence="5" id="KW-1185">Reference proteome</keyword>
<keyword evidence="3" id="KW-0812">Transmembrane</keyword>
<organism evidence="4 5">
    <name type="scientific">Amorphotheca resinae ATCC 22711</name>
    <dbReference type="NCBI Taxonomy" id="857342"/>
    <lineage>
        <taxon>Eukaryota</taxon>
        <taxon>Fungi</taxon>
        <taxon>Dikarya</taxon>
        <taxon>Ascomycota</taxon>
        <taxon>Pezizomycotina</taxon>
        <taxon>Leotiomycetes</taxon>
        <taxon>Helotiales</taxon>
        <taxon>Amorphothecaceae</taxon>
        <taxon>Amorphotheca</taxon>
    </lineage>
</organism>
<evidence type="ECO:0000313" key="5">
    <source>
        <dbReference type="Proteomes" id="UP000241818"/>
    </source>
</evidence>
<dbReference type="GO" id="GO:0020037">
    <property type="term" value="F:heme binding"/>
    <property type="evidence" value="ECO:0007669"/>
    <property type="project" value="InterPro"/>
</dbReference>
<dbReference type="OrthoDB" id="1470350at2759"/>
<feature type="binding site" description="axial binding residue" evidence="2">
    <location>
        <position position="464"/>
    </location>
    <ligand>
        <name>heme</name>
        <dbReference type="ChEBI" id="CHEBI:30413"/>
    </ligand>
    <ligandPart>
        <name>Fe</name>
        <dbReference type="ChEBI" id="CHEBI:18248"/>
    </ligandPart>
</feature>
<dbReference type="Proteomes" id="UP000241818">
    <property type="component" value="Unassembled WGS sequence"/>
</dbReference>
<keyword evidence="2" id="KW-0479">Metal-binding</keyword>
<dbReference type="PANTHER" id="PTHR24305">
    <property type="entry name" value="CYTOCHROME P450"/>
    <property type="match status" value="1"/>
</dbReference>
<dbReference type="CDD" id="cd11069">
    <property type="entry name" value="CYP_FUM15-like"/>
    <property type="match status" value="1"/>
</dbReference>
<dbReference type="InterPro" id="IPR036396">
    <property type="entry name" value="Cyt_P450_sf"/>
</dbReference>
<gene>
    <name evidence="4" type="ORF">M430DRAFT_132520</name>
</gene>
<dbReference type="GO" id="GO:0016705">
    <property type="term" value="F:oxidoreductase activity, acting on paired donors, with incorporation or reduction of molecular oxygen"/>
    <property type="evidence" value="ECO:0007669"/>
    <property type="project" value="InterPro"/>
</dbReference>
<dbReference type="PRINTS" id="PR00385">
    <property type="entry name" value="P450"/>
</dbReference>
<sequence>MLQRPLFPQAFPEIPFTRLFLIYMSITSGLWAVWKVFIYPAWFSPFRHLPKPKSGFPLINHGLVAFQRPAGATFLKFMNEVPNEGIIRVPSFFNSDWLLLTDPKALADVLVHKCYDFEKVAGVRQILRAVLGDGLVVVEGDEHKFQRKHVSPAFSFRHIRDLYPIFWSKAIELIDCVAAELQHDSVVEVNHWANKVTMDIIGLAGLGRNFNTLHNSDDQLIKTYEEILEPTTEKAMFFAAHMFLTRWVIAKLPWKLNQKLKDMTSALKSMSQQLVREKKELIKVQGDEHVDIMSVLIKSNNFADDMIAEQLLTFLAAGHETTSSAFTWGTYLLSLHPAAQSRLRAEIRAAIPSPSAPPPDLATTLDSLPYLHATVSEILRLYPTVPVTVRVSIRPTTILNTPIPAQTPLYISPWAINRSPAFWGPTAHLFLPDRFLDPVTQKPTSGGVDSNYASMTFLHGPRSCIGEKFARAELKCLIALWVARFEFEMADKSEVPLPAGAVTSKPGNGMRLRIRPVEGW</sequence>
<dbReference type="SUPFAM" id="SSF48264">
    <property type="entry name" value="Cytochrome P450"/>
    <property type="match status" value="1"/>
</dbReference>
<dbReference type="EMBL" id="KZ679006">
    <property type="protein sequence ID" value="PSS28231.1"/>
    <property type="molecule type" value="Genomic_DNA"/>
</dbReference>
<keyword evidence="3" id="KW-0472">Membrane</keyword>
<keyword evidence="3" id="KW-1133">Transmembrane helix</keyword>
<dbReference type="GO" id="GO:0005506">
    <property type="term" value="F:iron ion binding"/>
    <property type="evidence" value="ECO:0007669"/>
    <property type="project" value="InterPro"/>
</dbReference>
<dbReference type="Gene3D" id="1.10.630.10">
    <property type="entry name" value="Cytochrome P450"/>
    <property type="match status" value="1"/>
</dbReference>
<dbReference type="PRINTS" id="PR00463">
    <property type="entry name" value="EP450I"/>
</dbReference>
<dbReference type="InterPro" id="IPR050121">
    <property type="entry name" value="Cytochrome_P450_monoxygenase"/>
</dbReference>
<comment type="similarity">
    <text evidence="1">Belongs to the cytochrome P450 family.</text>
</comment>
<evidence type="ECO:0000313" key="4">
    <source>
        <dbReference type="EMBL" id="PSS28231.1"/>
    </source>
</evidence>
<protein>
    <recommendedName>
        <fullName evidence="6">Cytochrome P450</fullName>
    </recommendedName>
</protein>
<dbReference type="STRING" id="857342.A0A2T3BFR4"/>
<dbReference type="InterPro" id="IPR002401">
    <property type="entry name" value="Cyt_P450_E_grp-I"/>
</dbReference>
<name>A0A2T3BFR4_AMORE</name>
<evidence type="ECO:0000256" key="1">
    <source>
        <dbReference type="ARBA" id="ARBA00010617"/>
    </source>
</evidence>
<accession>A0A2T3BFR4</accession>
<evidence type="ECO:0000256" key="2">
    <source>
        <dbReference type="PIRSR" id="PIRSR602401-1"/>
    </source>
</evidence>
<dbReference type="PANTHER" id="PTHR24305:SF166">
    <property type="entry name" value="CYTOCHROME P450 12A4, MITOCHONDRIAL-RELATED"/>
    <property type="match status" value="1"/>
</dbReference>
<dbReference type="Pfam" id="PF00067">
    <property type="entry name" value="p450"/>
    <property type="match status" value="1"/>
</dbReference>
<proteinExistence type="inferred from homology"/>
<reference evidence="4 5" key="1">
    <citation type="journal article" date="2018" name="New Phytol.">
        <title>Comparative genomics and transcriptomics depict ericoid mycorrhizal fungi as versatile saprotrophs and plant mutualists.</title>
        <authorList>
            <person name="Martino E."/>
            <person name="Morin E."/>
            <person name="Grelet G.A."/>
            <person name="Kuo A."/>
            <person name="Kohler A."/>
            <person name="Daghino S."/>
            <person name="Barry K.W."/>
            <person name="Cichocki N."/>
            <person name="Clum A."/>
            <person name="Dockter R.B."/>
            <person name="Hainaut M."/>
            <person name="Kuo R.C."/>
            <person name="LaButti K."/>
            <person name="Lindahl B.D."/>
            <person name="Lindquist E.A."/>
            <person name="Lipzen A."/>
            <person name="Khouja H.R."/>
            <person name="Magnuson J."/>
            <person name="Murat C."/>
            <person name="Ohm R.A."/>
            <person name="Singer S.W."/>
            <person name="Spatafora J.W."/>
            <person name="Wang M."/>
            <person name="Veneault-Fourrey C."/>
            <person name="Henrissat B."/>
            <person name="Grigoriev I.V."/>
            <person name="Martin F.M."/>
            <person name="Perotto S."/>
        </authorList>
    </citation>
    <scope>NUCLEOTIDE SEQUENCE [LARGE SCALE GENOMIC DNA]</scope>
    <source>
        <strain evidence="4 5">ATCC 22711</strain>
    </source>
</reference>
<dbReference type="RefSeq" id="XP_024725756.1">
    <property type="nucleotide sequence ID" value="XM_024862254.1"/>
</dbReference>
<dbReference type="AlphaFoldDB" id="A0A2T3BFR4"/>
<evidence type="ECO:0000256" key="3">
    <source>
        <dbReference type="SAM" id="Phobius"/>
    </source>
</evidence>